<dbReference type="Proteomes" id="UP000279962">
    <property type="component" value="Chromosome"/>
</dbReference>
<evidence type="ECO:0000313" key="3">
    <source>
        <dbReference type="Proteomes" id="UP000279962"/>
    </source>
</evidence>
<dbReference type="AlphaFoldDB" id="A0A3G2T7C1"/>
<name>A0A3G2T7C1_9GAMM</name>
<reference evidence="2 3" key="1">
    <citation type="submission" date="2018-10" db="EMBL/GenBank/DDBJ databases">
        <title>The complete genome of Acinetobacter wuhouensis strain WCHAW010062.</title>
        <authorList>
            <person name="Hu Y."/>
            <person name="Long H."/>
            <person name="Feng Y."/>
            <person name="Zong Z."/>
        </authorList>
    </citation>
    <scope>NUCLEOTIDE SEQUENCE [LARGE SCALE GENOMIC DNA]</scope>
    <source>
        <strain evidence="2 3">WCHAW010062</strain>
    </source>
</reference>
<evidence type="ECO:0000313" key="2">
    <source>
        <dbReference type="EMBL" id="AYO55892.1"/>
    </source>
</evidence>
<feature type="chain" id="PRO_5018263918" evidence="1">
    <location>
        <begin position="19"/>
        <end position="121"/>
    </location>
</feature>
<protein>
    <submittedName>
        <fullName evidence="2">Uncharacterized protein</fullName>
    </submittedName>
</protein>
<feature type="signal peptide" evidence="1">
    <location>
        <begin position="1"/>
        <end position="18"/>
    </location>
</feature>
<organism evidence="2 3">
    <name type="scientific">Acinetobacter wuhouensis</name>
    <dbReference type="NCBI Taxonomy" id="1879050"/>
    <lineage>
        <taxon>Bacteria</taxon>
        <taxon>Pseudomonadati</taxon>
        <taxon>Pseudomonadota</taxon>
        <taxon>Gammaproteobacteria</taxon>
        <taxon>Moraxellales</taxon>
        <taxon>Moraxellaceae</taxon>
        <taxon>Acinetobacter</taxon>
    </lineage>
</organism>
<dbReference type="EMBL" id="CP033133">
    <property type="protein sequence ID" value="AYO55892.1"/>
    <property type="molecule type" value="Genomic_DNA"/>
</dbReference>
<accession>A0A3G2T7C1</accession>
<evidence type="ECO:0000256" key="1">
    <source>
        <dbReference type="SAM" id="SignalP"/>
    </source>
</evidence>
<sequence>MKWIVWVLSILISAEVFAQQSSGRNSELSFEEGILREKVVKPLLKQNKETQQKYRYCLESLKSKHCTPLSITESASFAQSWIGQKIKVTGKLKEQYEVEAKTGLKLHSVFVLDVIDVQQVR</sequence>
<gene>
    <name evidence="2" type="ORF">CDG68_20595</name>
</gene>
<proteinExistence type="predicted"/>
<keyword evidence="1" id="KW-0732">Signal</keyword>